<proteinExistence type="inferred from homology"/>
<dbReference type="Pfam" id="PF00501">
    <property type="entry name" value="AMP-binding"/>
    <property type="match status" value="1"/>
</dbReference>
<dbReference type="Proteomes" id="UP000028488">
    <property type="component" value="Chromosome"/>
</dbReference>
<dbReference type="InterPro" id="IPR020845">
    <property type="entry name" value="AMP-binding_CS"/>
</dbReference>
<keyword evidence="2 5" id="KW-0436">Ligase</keyword>
<dbReference type="PANTHER" id="PTHR43767">
    <property type="entry name" value="LONG-CHAIN-FATTY-ACID--COA LIGASE"/>
    <property type="match status" value="1"/>
</dbReference>
<dbReference type="InterPro" id="IPR042099">
    <property type="entry name" value="ANL_N_sf"/>
</dbReference>
<comment type="similarity">
    <text evidence="1">Belongs to the ATP-dependent AMP-binding enzyme family.</text>
</comment>
<dbReference type="Pfam" id="PF13193">
    <property type="entry name" value="AMP-binding_C"/>
    <property type="match status" value="1"/>
</dbReference>
<sequence length="530" mass="56275">MFPLTVDHLLWRMSNIHPQSEVVSIAGEASGAATTRWSFPEVAARAQRLAAGAHAELGIGPGQTVAVLAFNTLEHFEVLLGVPLLGVAVNSLNARLNVELLIDQAMSPRPAAVVVDGEMVDHPVLGRNVRSVLAVLHEAGVPLIVVGERDWTEHADTVVRYRDLIEAGSTLSAPAAVEDENTTAYLFHTSGTTGRPKSYAVSHRAAMLHTLSQATTAASGLHSTDRVLPLAPFFHVNGWGLPLTCALTGASLVLCGGDLAADRVATILSEESVTAAAAVPTVWHDVCAAVAAGHAPRPNRLREVFSGGSAVPQPVVDAVATVLGATVSTAWGMTETMACSTYERLEPATSAGVPIPLVELRVDTGGFAQDGSEPTMGKLHVRGPFIVGVGDGSTNWFDTGDIASIDQQGRLRLHDREKDLIKSGGEWIATAELEQYLCTHPAVSSAAVVATAHPRWIERPLAYIVVADNATEDIDAALRAHVGERFPRWWIPDQFIVVDAMPRTAVGKVDKARLRTQSTSEIELRSEAIA</sequence>
<evidence type="ECO:0000313" key="6">
    <source>
        <dbReference type="Proteomes" id="UP000028488"/>
    </source>
</evidence>
<dbReference type="SUPFAM" id="SSF56801">
    <property type="entry name" value="Acetyl-CoA synthetase-like"/>
    <property type="match status" value="1"/>
</dbReference>
<evidence type="ECO:0000256" key="1">
    <source>
        <dbReference type="ARBA" id="ARBA00006432"/>
    </source>
</evidence>
<dbReference type="FunFam" id="3.30.300.30:FF:000008">
    <property type="entry name" value="2,3-dihydroxybenzoate-AMP ligase"/>
    <property type="match status" value="1"/>
</dbReference>
<protein>
    <submittedName>
        <fullName evidence="5">Fatty-acid--CoA ligase</fullName>
    </submittedName>
</protein>
<reference evidence="5 6" key="1">
    <citation type="submission" date="2014-07" db="EMBL/GenBank/DDBJ databases">
        <title>Genome Sequence of Rhodococcus opacus Strain R7, a Biodegrader of Mono- and Polycyclic Aromatic Hydrocarbons.</title>
        <authorList>
            <person name="Di Gennaro P."/>
            <person name="Zampolli J."/>
            <person name="Presti I."/>
            <person name="Cappelletti M."/>
            <person name="D'Ursi P."/>
            <person name="Orro A."/>
            <person name="Mezzelani A."/>
            <person name="Milanesi L."/>
        </authorList>
    </citation>
    <scope>NUCLEOTIDE SEQUENCE [LARGE SCALE GENOMIC DNA]</scope>
    <source>
        <strain evidence="5 6">R7</strain>
    </source>
</reference>
<dbReference type="InterPro" id="IPR045851">
    <property type="entry name" value="AMP-bd_C_sf"/>
</dbReference>
<evidence type="ECO:0000259" key="4">
    <source>
        <dbReference type="Pfam" id="PF13193"/>
    </source>
</evidence>
<dbReference type="eggNOG" id="COG0318">
    <property type="taxonomic scope" value="Bacteria"/>
</dbReference>
<dbReference type="Gene3D" id="3.30.300.30">
    <property type="match status" value="1"/>
</dbReference>
<dbReference type="Gene3D" id="3.40.50.12780">
    <property type="entry name" value="N-terminal domain of ligase-like"/>
    <property type="match status" value="1"/>
</dbReference>
<dbReference type="PROSITE" id="PS00455">
    <property type="entry name" value="AMP_BINDING"/>
    <property type="match status" value="1"/>
</dbReference>
<accession>A0A076EGA9</accession>
<organism evidence="5 6">
    <name type="scientific">Rhodococcus opacus</name>
    <name type="common">Nocardia opaca</name>
    <dbReference type="NCBI Taxonomy" id="37919"/>
    <lineage>
        <taxon>Bacteria</taxon>
        <taxon>Bacillati</taxon>
        <taxon>Actinomycetota</taxon>
        <taxon>Actinomycetes</taxon>
        <taxon>Mycobacteriales</taxon>
        <taxon>Nocardiaceae</taxon>
        <taxon>Rhodococcus</taxon>
    </lineage>
</organism>
<dbReference type="EMBL" id="CP008947">
    <property type="protein sequence ID" value="AII04148.1"/>
    <property type="molecule type" value="Genomic_DNA"/>
</dbReference>
<dbReference type="AlphaFoldDB" id="A0A076EGA9"/>
<feature type="domain" description="AMP-dependent synthetase/ligase" evidence="3">
    <location>
        <begin position="33"/>
        <end position="386"/>
    </location>
</feature>
<evidence type="ECO:0000256" key="2">
    <source>
        <dbReference type="ARBA" id="ARBA00022598"/>
    </source>
</evidence>
<name>A0A076EGA9_RHOOP</name>
<evidence type="ECO:0000259" key="3">
    <source>
        <dbReference type="Pfam" id="PF00501"/>
    </source>
</evidence>
<dbReference type="InterPro" id="IPR000873">
    <property type="entry name" value="AMP-dep_synth/lig_dom"/>
</dbReference>
<dbReference type="GO" id="GO:0016877">
    <property type="term" value="F:ligase activity, forming carbon-sulfur bonds"/>
    <property type="evidence" value="ECO:0007669"/>
    <property type="project" value="UniProtKB-ARBA"/>
</dbReference>
<feature type="domain" description="AMP-binding enzyme C-terminal" evidence="4">
    <location>
        <begin position="432"/>
        <end position="508"/>
    </location>
</feature>
<dbReference type="PANTHER" id="PTHR43767:SF11">
    <property type="entry name" value="MEDIUM-CHAIN-FATTY-ACID--COA LIGASE"/>
    <property type="match status" value="1"/>
</dbReference>
<dbReference type="InterPro" id="IPR025110">
    <property type="entry name" value="AMP-bd_C"/>
</dbReference>
<dbReference type="InterPro" id="IPR050237">
    <property type="entry name" value="ATP-dep_AMP-bd_enzyme"/>
</dbReference>
<gene>
    <name evidence="5" type="ORF">EP51_05890</name>
</gene>
<evidence type="ECO:0000313" key="5">
    <source>
        <dbReference type="EMBL" id="AII04148.1"/>
    </source>
</evidence>
<dbReference type="RefSeq" id="WP_128638791.1">
    <property type="nucleotide sequence ID" value="NZ_CP008947.1"/>
</dbReference>